<dbReference type="Gene3D" id="3.30.40.10">
    <property type="entry name" value="Zinc/RING finger domain, C3HC4 (zinc finger)"/>
    <property type="match status" value="1"/>
</dbReference>
<dbReference type="PANTHER" id="PTHR47793:SF1">
    <property type="entry name" value="HISTONE DEACETYLASE COMPLEX SUBUNIT CTI6"/>
    <property type="match status" value="1"/>
</dbReference>
<dbReference type="GO" id="GO:0061188">
    <property type="term" value="P:negative regulation of rDNA heterochromatin formation"/>
    <property type="evidence" value="ECO:0007669"/>
    <property type="project" value="TreeGrafter"/>
</dbReference>
<evidence type="ECO:0000256" key="1">
    <source>
        <dbReference type="ARBA" id="ARBA00022723"/>
    </source>
</evidence>
<feature type="region of interest" description="Disordered" evidence="5">
    <location>
        <begin position="273"/>
        <end position="485"/>
    </location>
</feature>
<evidence type="ECO:0000313" key="7">
    <source>
        <dbReference type="EMBL" id="KAG0657520.1"/>
    </source>
</evidence>
<dbReference type="GO" id="GO:0070210">
    <property type="term" value="C:Rpd3L-Expanded complex"/>
    <property type="evidence" value="ECO:0007669"/>
    <property type="project" value="TreeGrafter"/>
</dbReference>
<dbReference type="InterPro" id="IPR053051">
    <property type="entry name" value="HDAC_complex_subunit"/>
</dbReference>
<feature type="region of interest" description="Disordered" evidence="5">
    <location>
        <begin position="585"/>
        <end position="671"/>
    </location>
</feature>
<dbReference type="AlphaFoldDB" id="A0A9P7B4B7"/>
<dbReference type="PROSITE" id="PS50016">
    <property type="entry name" value="ZF_PHD_2"/>
    <property type="match status" value="1"/>
</dbReference>
<feature type="compositionally biased region" description="Low complexity" evidence="5">
    <location>
        <begin position="306"/>
        <end position="323"/>
    </location>
</feature>
<feature type="compositionally biased region" description="Low complexity" evidence="5">
    <location>
        <begin position="412"/>
        <end position="421"/>
    </location>
</feature>
<dbReference type="InterPro" id="IPR011011">
    <property type="entry name" value="Znf_FYVE_PHD"/>
</dbReference>
<dbReference type="EMBL" id="PUHQ01000080">
    <property type="protein sequence ID" value="KAG0657520.1"/>
    <property type="molecule type" value="Genomic_DNA"/>
</dbReference>
<dbReference type="InterPro" id="IPR019786">
    <property type="entry name" value="Zinc_finger_PHD-type_CS"/>
</dbReference>
<accession>A0A9P7B4B7</accession>
<dbReference type="SUPFAM" id="SSF57903">
    <property type="entry name" value="FYVE/PHD zinc finger"/>
    <property type="match status" value="1"/>
</dbReference>
<protein>
    <recommendedName>
        <fullName evidence="6">PHD-type domain-containing protein</fullName>
    </recommendedName>
</protein>
<feature type="compositionally biased region" description="Low complexity" evidence="5">
    <location>
        <begin position="596"/>
        <end position="605"/>
    </location>
</feature>
<feature type="compositionally biased region" description="Basic and acidic residues" evidence="5">
    <location>
        <begin position="345"/>
        <end position="361"/>
    </location>
</feature>
<feature type="compositionally biased region" description="Basic and acidic residues" evidence="5">
    <location>
        <begin position="398"/>
        <end position="411"/>
    </location>
</feature>
<dbReference type="GO" id="GO:0008270">
    <property type="term" value="F:zinc ion binding"/>
    <property type="evidence" value="ECO:0007669"/>
    <property type="project" value="UniProtKB-KW"/>
</dbReference>
<feature type="compositionally biased region" description="Polar residues" evidence="5">
    <location>
        <begin position="619"/>
        <end position="629"/>
    </location>
</feature>
<name>A0A9P7B4B7_RHOMI</name>
<feature type="region of interest" description="Disordered" evidence="5">
    <location>
        <begin position="180"/>
        <end position="250"/>
    </location>
</feature>
<evidence type="ECO:0000256" key="3">
    <source>
        <dbReference type="ARBA" id="ARBA00022833"/>
    </source>
</evidence>
<proteinExistence type="predicted"/>
<feature type="compositionally biased region" description="Basic and acidic residues" evidence="5">
    <location>
        <begin position="585"/>
        <end position="595"/>
    </location>
</feature>
<comment type="caution">
    <text evidence="7">The sequence shown here is derived from an EMBL/GenBank/DDBJ whole genome shotgun (WGS) entry which is preliminary data.</text>
</comment>
<evidence type="ECO:0000256" key="4">
    <source>
        <dbReference type="PROSITE-ProRule" id="PRU00146"/>
    </source>
</evidence>
<gene>
    <name evidence="7" type="ORF">C6P46_006489</name>
</gene>
<reference evidence="7 8" key="1">
    <citation type="submission" date="2020-11" db="EMBL/GenBank/DDBJ databases">
        <title>Kefir isolates.</title>
        <authorList>
            <person name="Marcisauskas S."/>
            <person name="Kim Y."/>
            <person name="Blasche S."/>
        </authorList>
    </citation>
    <scope>NUCLEOTIDE SEQUENCE [LARGE SCALE GENOMIC DNA]</scope>
    <source>
        <strain evidence="7 8">KR</strain>
    </source>
</reference>
<dbReference type="Pfam" id="PF20826">
    <property type="entry name" value="PHD_5"/>
    <property type="match status" value="1"/>
</dbReference>
<feature type="compositionally biased region" description="Basic residues" evidence="5">
    <location>
        <begin position="324"/>
        <end position="333"/>
    </location>
</feature>
<evidence type="ECO:0000256" key="5">
    <source>
        <dbReference type="SAM" id="MobiDB-lite"/>
    </source>
</evidence>
<dbReference type="SMART" id="SM00249">
    <property type="entry name" value="PHD"/>
    <property type="match status" value="1"/>
</dbReference>
<dbReference type="InterPro" id="IPR019787">
    <property type="entry name" value="Znf_PHD-finger"/>
</dbReference>
<feature type="compositionally biased region" description="Polar residues" evidence="5">
    <location>
        <begin position="1"/>
        <end position="11"/>
    </location>
</feature>
<evidence type="ECO:0000313" key="8">
    <source>
        <dbReference type="Proteomes" id="UP000777482"/>
    </source>
</evidence>
<dbReference type="InterPro" id="IPR013083">
    <property type="entry name" value="Znf_RING/FYVE/PHD"/>
</dbReference>
<sequence length="701" mass="73318">MSPPTSSSGKRGSSRPAVAPGASKKSGSRSSGSGHGSGAGHKRSASTAAIEEEQYAAASKRTKRNASAKKSLREEELGVGAELAEDDMIEAGDDALLDDDGDEGDGGVTRCVCGEDNEEMASGLMIQCDTCKCWQHGPCVGLWEEKECPNRYFCELCKPNLHGPGGLLRKVTRKTSAAPVARAVTPPAAPVPQATSHKSHRPRESADASMIAAYLSADGGHSPEQKPSAGLPAIAGPHKEPKKRSTMNSRDAAYDDAIALSILEAGTAAMRAKLEKTHESEGEQSDVEEVVISGAGGRGKGKKVTSGPKSARGGRGSSASARGGKSKTTRARREHSNLDDDGEDESPRPVHAAEDGMKQEAIDAADPALNDIDAARLFSRTGDDRARNGAAEESAVPDLRKETSAEGRTATERSPSSEAPAQPQPAPAPSARTKHPNQYTYRGKNGQGSSTRGGKSPSKRGGAHSSTLGSHANGHEATPLKPLTGAAAQAVSDWGMPDHLRHLAHLLPDTPPTPLSISSLVDPSEPPSIEPPTKVRYPGKRVTMPEMRKRARAVLEFVAKVQIEMSERDRRWDLLRDVNEQVKEARAKDAREKALRASGSTSGSGSASGSGSGSGSAGDSNQSRASSLNPRGVGGTTPVPSTSTDPILPNNAARNLPPIPNSTQNDPLALSSSASPECLALMDALTREVMSFQQKFFGQVD</sequence>
<organism evidence="7 8">
    <name type="scientific">Rhodotorula mucilaginosa</name>
    <name type="common">Yeast</name>
    <name type="synonym">Rhodotorula rubra</name>
    <dbReference type="NCBI Taxonomy" id="5537"/>
    <lineage>
        <taxon>Eukaryota</taxon>
        <taxon>Fungi</taxon>
        <taxon>Dikarya</taxon>
        <taxon>Basidiomycota</taxon>
        <taxon>Pucciniomycotina</taxon>
        <taxon>Microbotryomycetes</taxon>
        <taxon>Sporidiobolales</taxon>
        <taxon>Sporidiobolaceae</taxon>
        <taxon>Rhodotorula</taxon>
    </lineage>
</organism>
<dbReference type="PROSITE" id="PS01359">
    <property type="entry name" value="ZF_PHD_1"/>
    <property type="match status" value="1"/>
</dbReference>
<dbReference type="Proteomes" id="UP000777482">
    <property type="component" value="Unassembled WGS sequence"/>
</dbReference>
<evidence type="ECO:0000259" key="6">
    <source>
        <dbReference type="PROSITE" id="PS50016"/>
    </source>
</evidence>
<feature type="region of interest" description="Disordered" evidence="5">
    <location>
        <begin position="1"/>
        <end position="86"/>
    </location>
</feature>
<dbReference type="OrthoDB" id="79252at2759"/>
<feature type="compositionally biased region" description="Gly residues" evidence="5">
    <location>
        <begin position="606"/>
        <end position="616"/>
    </location>
</feature>
<feature type="region of interest" description="Disordered" evidence="5">
    <location>
        <begin position="504"/>
        <end position="542"/>
    </location>
</feature>
<dbReference type="InterPro" id="IPR001965">
    <property type="entry name" value="Znf_PHD"/>
</dbReference>
<feature type="domain" description="PHD-type" evidence="6">
    <location>
        <begin position="108"/>
        <end position="160"/>
    </location>
</feature>
<evidence type="ECO:0000256" key="2">
    <source>
        <dbReference type="ARBA" id="ARBA00022771"/>
    </source>
</evidence>
<feature type="compositionally biased region" description="Polar residues" evidence="5">
    <location>
        <begin position="661"/>
        <end position="671"/>
    </location>
</feature>
<feature type="compositionally biased region" description="Low complexity" evidence="5">
    <location>
        <begin position="21"/>
        <end position="32"/>
    </location>
</feature>
<keyword evidence="2 4" id="KW-0863">Zinc-finger</keyword>
<feature type="compositionally biased region" description="Low complexity" evidence="5">
    <location>
        <begin position="180"/>
        <end position="194"/>
    </location>
</feature>
<keyword evidence="1" id="KW-0479">Metal-binding</keyword>
<keyword evidence="3" id="KW-0862">Zinc</keyword>
<dbReference type="PANTHER" id="PTHR47793">
    <property type="entry name" value="HISTONE DEACETYLASE COMPLEX SUBUNIT CTI6"/>
    <property type="match status" value="1"/>
</dbReference>
<keyword evidence="8" id="KW-1185">Reference proteome</keyword>
<dbReference type="GO" id="GO:0033698">
    <property type="term" value="C:Rpd3L complex"/>
    <property type="evidence" value="ECO:0007669"/>
    <property type="project" value="TreeGrafter"/>
</dbReference>
<dbReference type="GO" id="GO:0061186">
    <property type="term" value="P:negative regulation of silent mating-type cassette heterochromatin formation"/>
    <property type="evidence" value="ECO:0007669"/>
    <property type="project" value="TreeGrafter"/>
</dbReference>